<feature type="domain" description="DJ-1/PfpI" evidence="5">
    <location>
        <begin position="54"/>
        <end position="178"/>
    </location>
</feature>
<evidence type="ECO:0000256" key="3">
    <source>
        <dbReference type="ARBA" id="ARBA00038493"/>
    </source>
</evidence>
<reference evidence="6 7" key="1">
    <citation type="submission" date="2017-01" db="EMBL/GenBank/DDBJ databases">
        <authorList>
            <person name="Mah S.A."/>
            <person name="Swanson W.J."/>
            <person name="Moy G.W."/>
            <person name="Vacquier V.D."/>
        </authorList>
    </citation>
    <scope>NUCLEOTIDE SEQUENCE [LARGE SCALE GENOMIC DNA]</scope>
    <source>
        <strain evidence="6 7">RU36E</strain>
    </source>
</reference>
<proteinExistence type="inferred from homology"/>
<dbReference type="GO" id="GO:0006508">
    <property type="term" value="P:proteolysis"/>
    <property type="evidence" value="ECO:0007669"/>
    <property type="project" value="UniProtKB-KW"/>
</dbReference>
<dbReference type="Gene3D" id="3.40.50.880">
    <property type="match status" value="1"/>
</dbReference>
<keyword evidence="4" id="KW-0732">Signal</keyword>
<feature type="chain" id="PRO_5013292109" evidence="4">
    <location>
        <begin position="23"/>
        <end position="280"/>
    </location>
</feature>
<accession>A0A1N6V2I0</accession>
<keyword evidence="2" id="KW-0456">Lyase</keyword>
<name>A0A1N6V2I0_AQUAC</name>
<keyword evidence="6" id="KW-0378">Hydrolase</keyword>
<dbReference type="PANTHER" id="PTHR48094">
    <property type="entry name" value="PROTEIN/NUCLEIC ACID DEGLYCASE DJ-1-RELATED"/>
    <property type="match status" value="1"/>
</dbReference>
<protein>
    <submittedName>
        <fullName evidence="6">Putative intracellular protease/amidase</fullName>
    </submittedName>
</protein>
<evidence type="ECO:0000313" key="6">
    <source>
        <dbReference type="EMBL" id="SIQ72084.1"/>
    </source>
</evidence>
<dbReference type="SUPFAM" id="SSF52317">
    <property type="entry name" value="Class I glutamine amidotransferase-like"/>
    <property type="match status" value="1"/>
</dbReference>
<dbReference type="EMBL" id="FTMP01000007">
    <property type="protein sequence ID" value="SIQ72084.1"/>
    <property type="molecule type" value="Genomic_DNA"/>
</dbReference>
<dbReference type="PANTHER" id="PTHR48094:SF11">
    <property type="entry name" value="GLUTATHIONE-INDEPENDENT GLYOXALASE HSP31-RELATED"/>
    <property type="match status" value="1"/>
</dbReference>
<evidence type="ECO:0000259" key="5">
    <source>
        <dbReference type="Pfam" id="PF01965"/>
    </source>
</evidence>
<dbReference type="GO" id="GO:0019243">
    <property type="term" value="P:methylglyoxal catabolic process to D-lactate via S-lactoyl-glutathione"/>
    <property type="evidence" value="ECO:0007669"/>
    <property type="project" value="TreeGrafter"/>
</dbReference>
<comment type="similarity">
    <text evidence="3">Belongs to the peptidase C56 family. HSP31-like subfamily.</text>
</comment>
<dbReference type="InterPro" id="IPR029062">
    <property type="entry name" value="Class_I_gatase-like"/>
</dbReference>
<dbReference type="GO" id="GO:0019172">
    <property type="term" value="F:glyoxalase III activity"/>
    <property type="evidence" value="ECO:0007669"/>
    <property type="project" value="TreeGrafter"/>
</dbReference>
<dbReference type="InterPro" id="IPR002818">
    <property type="entry name" value="DJ-1/PfpI"/>
</dbReference>
<organism evidence="6 7">
    <name type="scientific">Aquipseudomonas alcaligenes</name>
    <name type="common">Pseudomonas alcaligenes</name>
    <dbReference type="NCBI Taxonomy" id="43263"/>
    <lineage>
        <taxon>Bacteria</taxon>
        <taxon>Pseudomonadati</taxon>
        <taxon>Pseudomonadota</taxon>
        <taxon>Gammaproteobacteria</taxon>
        <taxon>Pseudomonadales</taxon>
        <taxon>Pseudomonadaceae</taxon>
        <taxon>Aquipseudomonas</taxon>
    </lineage>
</organism>
<keyword evidence="6" id="KW-0645">Protease</keyword>
<evidence type="ECO:0000256" key="1">
    <source>
        <dbReference type="ARBA" id="ARBA00023016"/>
    </source>
</evidence>
<evidence type="ECO:0000256" key="2">
    <source>
        <dbReference type="ARBA" id="ARBA00023239"/>
    </source>
</evidence>
<evidence type="ECO:0000313" key="7">
    <source>
        <dbReference type="Proteomes" id="UP000185841"/>
    </source>
</evidence>
<dbReference type="Proteomes" id="UP000185841">
    <property type="component" value="Unassembled WGS sequence"/>
</dbReference>
<keyword evidence="1" id="KW-0346">Stress response</keyword>
<dbReference type="RefSeq" id="WP_076427743.1">
    <property type="nucleotide sequence ID" value="NZ_FTMP01000007.1"/>
</dbReference>
<dbReference type="AlphaFoldDB" id="A0A1N6V2I0"/>
<dbReference type="GO" id="GO:0008233">
    <property type="term" value="F:peptidase activity"/>
    <property type="evidence" value="ECO:0007669"/>
    <property type="project" value="UniProtKB-KW"/>
</dbReference>
<dbReference type="GO" id="GO:0005737">
    <property type="term" value="C:cytoplasm"/>
    <property type="evidence" value="ECO:0007669"/>
    <property type="project" value="TreeGrafter"/>
</dbReference>
<dbReference type="CDD" id="cd03141">
    <property type="entry name" value="GATase1_Hsp31_like"/>
    <property type="match status" value="1"/>
</dbReference>
<sequence length="280" mass="29875">MKTFHPLALAVLAGLAATAAVAAEPKGQVLVLLSSENRLALKDGQHYATGYYLNEFGVPADRLLKAGYELVLVTPRGNAPSVDQKSVDPQYFGGDAAEMQRIQQVVAGLPGIDDSLSLDEVLAGDLAQYEGLFIPGGHAPLIDLANNPQVGTLLRHFHQAGKPTAAICHGPIALLAAQADPQGYEAALVRGERPAATDWTYQGYRMTIFSDPEEAVFEGSLDGARIRYYPAPAMAAAGGDMQYAKAWQPHVVVDRELITGQNPFSDKALAEALIDQLEAR</sequence>
<feature type="signal peptide" evidence="4">
    <location>
        <begin position="1"/>
        <end position="22"/>
    </location>
</feature>
<dbReference type="Pfam" id="PF01965">
    <property type="entry name" value="DJ-1_PfpI"/>
    <property type="match status" value="1"/>
</dbReference>
<dbReference type="InterPro" id="IPR050325">
    <property type="entry name" value="Prot/Nucl_acid_deglycase"/>
</dbReference>
<gene>
    <name evidence="6" type="ORF">SAMN05878282_10784</name>
</gene>
<evidence type="ECO:0000256" key="4">
    <source>
        <dbReference type="SAM" id="SignalP"/>
    </source>
</evidence>